<reference evidence="1 2" key="2">
    <citation type="journal article" date="2016" name="Genome Announc.">
        <title>Genome Sequence of a Gram-Positive Diazotroph, Paenibacillus durus Type Strain ATCC 35681.</title>
        <authorList>
            <person name="Halim M.A."/>
            <person name="Rahman A.Y."/>
            <person name="Sim K.S."/>
            <person name="Yam H.C."/>
            <person name="Rahim A.A."/>
            <person name="Ghazali A.H."/>
            <person name="Najimudin N."/>
        </authorList>
    </citation>
    <scope>NUCLEOTIDE SEQUENCE [LARGE SCALE GENOMIC DNA]</scope>
    <source>
        <strain evidence="1 2">ATCC 35681</strain>
    </source>
</reference>
<dbReference type="OrthoDB" id="2663200at2"/>
<evidence type="ECO:0000313" key="1">
    <source>
        <dbReference type="EMBL" id="AKG36127.1"/>
    </source>
</evidence>
<dbReference type="AlphaFoldDB" id="A0A0F7FBM7"/>
<dbReference type="Proteomes" id="UP000034189">
    <property type="component" value="Chromosome"/>
</dbReference>
<reference evidence="1 2" key="1">
    <citation type="submission" date="2015-03" db="EMBL/GenBank/DDBJ databases">
        <authorList>
            <person name="Abdul Halim M."/>
        </authorList>
    </citation>
    <scope>NUCLEOTIDE SEQUENCE [LARGE SCALE GENOMIC DNA]</scope>
    <source>
        <strain evidence="1 2">ATCC 35681</strain>
    </source>
</reference>
<protein>
    <submittedName>
        <fullName evidence="1">Uncharacterized protein</fullName>
    </submittedName>
</protein>
<accession>A0A0F7FBM7</accession>
<evidence type="ECO:0000313" key="2">
    <source>
        <dbReference type="Proteomes" id="UP000034189"/>
    </source>
</evidence>
<dbReference type="PATRIC" id="fig|1333534.5.peg.3846"/>
<sequence>MTDVVQLDLFGGEELCAPAPPPFLNGMYYERLTDKFVSFVLGRRHFEVSPGDCLGDKAWKEKMKRERAI</sequence>
<name>A0A0F7FBM7_PAEDU</name>
<dbReference type="HOGENOM" id="CLU_2827084_0_0_9"/>
<proteinExistence type="predicted"/>
<dbReference type="EMBL" id="CP011114">
    <property type="protein sequence ID" value="AKG36127.1"/>
    <property type="molecule type" value="Genomic_DNA"/>
</dbReference>
<dbReference type="RefSeq" id="WP_025698436.1">
    <property type="nucleotide sequence ID" value="NZ_ASQQ01000601.1"/>
</dbReference>
<gene>
    <name evidence="1" type="ORF">VK70_17460</name>
</gene>
<organism evidence="1 2">
    <name type="scientific">Paenibacillus durus ATCC 35681</name>
    <dbReference type="NCBI Taxonomy" id="1333534"/>
    <lineage>
        <taxon>Bacteria</taxon>
        <taxon>Bacillati</taxon>
        <taxon>Bacillota</taxon>
        <taxon>Bacilli</taxon>
        <taxon>Bacillales</taxon>
        <taxon>Paenibacillaceae</taxon>
        <taxon>Paenibacillus</taxon>
    </lineage>
</organism>